<comment type="similarity">
    <text evidence="1 4">Belongs to the alpha-carbonic anhydrase family.</text>
</comment>
<name>A0A8S1EIJ5_9PELO</name>
<keyword evidence="4" id="KW-0456">Lyase</keyword>
<dbReference type="InterPro" id="IPR018338">
    <property type="entry name" value="Carbonic_anhydrase_a-class_CS"/>
</dbReference>
<dbReference type="OrthoDB" id="429145at2759"/>
<dbReference type="EMBL" id="CADEPM010000002">
    <property type="protein sequence ID" value="CAB3401020.1"/>
    <property type="molecule type" value="Genomic_DNA"/>
</dbReference>
<dbReference type="SUPFAM" id="SSF51069">
    <property type="entry name" value="Carbonic anhydrase"/>
    <property type="match status" value="1"/>
</dbReference>
<evidence type="ECO:0000313" key="7">
    <source>
        <dbReference type="EMBL" id="CAB3401020.1"/>
    </source>
</evidence>
<keyword evidence="5" id="KW-1133">Transmembrane helix</keyword>
<dbReference type="GO" id="GO:0005737">
    <property type="term" value="C:cytoplasm"/>
    <property type="evidence" value="ECO:0007669"/>
    <property type="project" value="TreeGrafter"/>
</dbReference>
<keyword evidence="8" id="KW-1185">Reference proteome</keyword>
<keyword evidence="5" id="KW-0812">Transmembrane</keyword>
<proteinExistence type="inferred from homology"/>
<dbReference type="Gene3D" id="3.10.200.10">
    <property type="entry name" value="Alpha carbonic anhydrase"/>
    <property type="match status" value="1"/>
</dbReference>
<comment type="catalytic activity">
    <reaction evidence="4">
        <text>hydrogencarbonate + H(+) = CO2 + H2O</text>
        <dbReference type="Rhea" id="RHEA:10748"/>
        <dbReference type="ChEBI" id="CHEBI:15377"/>
        <dbReference type="ChEBI" id="CHEBI:15378"/>
        <dbReference type="ChEBI" id="CHEBI:16526"/>
        <dbReference type="ChEBI" id="CHEBI:17544"/>
        <dbReference type="EC" id="4.2.1.1"/>
    </reaction>
</comment>
<dbReference type="EC" id="4.2.1.1" evidence="4"/>
<feature type="domain" description="Alpha-carbonic anhydrase" evidence="6">
    <location>
        <begin position="41"/>
        <end position="299"/>
    </location>
</feature>
<evidence type="ECO:0000256" key="1">
    <source>
        <dbReference type="ARBA" id="ARBA00010718"/>
    </source>
</evidence>
<dbReference type="GO" id="GO:0004089">
    <property type="term" value="F:carbonate dehydratase activity"/>
    <property type="evidence" value="ECO:0007669"/>
    <property type="project" value="UniProtKB-UniRule"/>
</dbReference>
<evidence type="ECO:0000256" key="4">
    <source>
        <dbReference type="RuleBase" id="RU367011"/>
    </source>
</evidence>
<evidence type="ECO:0000256" key="2">
    <source>
        <dbReference type="ARBA" id="ARBA00022723"/>
    </source>
</evidence>
<dbReference type="InterPro" id="IPR023561">
    <property type="entry name" value="Carbonic_anhydrase_a-class"/>
</dbReference>
<protein>
    <recommendedName>
        <fullName evidence="4">Carbonic anhydrase</fullName>
        <ecNumber evidence="4">4.2.1.1</ecNumber>
    </recommendedName>
</protein>
<gene>
    <name evidence="7" type="ORF">CBOVIS_LOCUS3830</name>
</gene>
<dbReference type="InterPro" id="IPR001148">
    <property type="entry name" value="CA_dom"/>
</dbReference>
<evidence type="ECO:0000256" key="5">
    <source>
        <dbReference type="SAM" id="Phobius"/>
    </source>
</evidence>
<keyword evidence="5" id="KW-0472">Membrane</keyword>
<dbReference type="GO" id="GO:0008270">
    <property type="term" value="F:zinc ion binding"/>
    <property type="evidence" value="ECO:0007669"/>
    <property type="project" value="UniProtKB-UniRule"/>
</dbReference>
<dbReference type="PANTHER" id="PTHR18952">
    <property type="entry name" value="CARBONIC ANHYDRASE"/>
    <property type="match status" value="1"/>
</dbReference>
<comment type="function">
    <text evidence="4">Reversible hydration of carbon dioxide.</text>
</comment>
<evidence type="ECO:0000259" key="6">
    <source>
        <dbReference type="PROSITE" id="PS51144"/>
    </source>
</evidence>
<evidence type="ECO:0000313" key="8">
    <source>
        <dbReference type="Proteomes" id="UP000494206"/>
    </source>
</evidence>
<keyword evidence="3 4" id="KW-0862">Zinc</keyword>
<accession>A0A8S1EIJ5</accession>
<keyword evidence="2 4" id="KW-0479">Metal-binding</keyword>
<dbReference type="PROSITE" id="PS00162">
    <property type="entry name" value="ALPHA_CA_1"/>
    <property type="match status" value="1"/>
</dbReference>
<dbReference type="PROSITE" id="PS51144">
    <property type="entry name" value="ALPHA_CA_2"/>
    <property type="match status" value="1"/>
</dbReference>
<sequence>MDVSFGNAPNIFEVIYVWAMQLLSILWFFGRFAAMQSASGEGWGYGKQDGPHSWPGTCQNHLRQSPINIRANDIDYTPLHRLHFINYDYDSTVEVQNTGKTLIVKGFDKWMLKQPMIQGGGLKHRYKLAQFHLHWGQNDDVGSEHSLGSLHYPGEIHLVHIREGLSVQEALTRPDGIAVVGVFLAKTSDPIANKFSPISDTFPFVKYSGNKTEIREFRPSRVLPYDTEAFYRYEGSLTTPDCSEAVIWTILAEPLPISNQQVIYLLHQLRQLHDSNNLISEKNYRPLQPLNGRRISYRPAKLDRSLVCSFSISTNVILAIFTAMIMTL</sequence>
<dbReference type="Pfam" id="PF00194">
    <property type="entry name" value="Carb_anhydrase"/>
    <property type="match status" value="1"/>
</dbReference>
<feature type="transmembrane region" description="Helical" evidence="5">
    <location>
        <begin position="306"/>
        <end position="326"/>
    </location>
</feature>
<dbReference type="InterPro" id="IPR036398">
    <property type="entry name" value="CA_dom_sf"/>
</dbReference>
<dbReference type="PANTHER" id="PTHR18952:SF250">
    <property type="entry name" value="CARBONIC ANHYDRASE 5-RELATED"/>
    <property type="match status" value="1"/>
</dbReference>
<organism evidence="7 8">
    <name type="scientific">Caenorhabditis bovis</name>
    <dbReference type="NCBI Taxonomy" id="2654633"/>
    <lineage>
        <taxon>Eukaryota</taxon>
        <taxon>Metazoa</taxon>
        <taxon>Ecdysozoa</taxon>
        <taxon>Nematoda</taxon>
        <taxon>Chromadorea</taxon>
        <taxon>Rhabditida</taxon>
        <taxon>Rhabditina</taxon>
        <taxon>Rhabditomorpha</taxon>
        <taxon>Rhabditoidea</taxon>
        <taxon>Rhabditidae</taxon>
        <taxon>Peloderinae</taxon>
        <taxon>Caenorhabditis</taxon>
    </lineage>
</organism>
<comment type="caution">
    <text evidence="7">The sequence shown here is derived from an EMBL/GenBank/DDBJ whole genome shotgun (WGS) entry which is preliminary data.</text>
</comment>
<feature type="transmembrane region" description="Helical" evidence="5">
    <location>
        <begin position="15"/>
        <end position="34"/>
    </location>
</feature>
<reference evidence="7 8" key="1">
    <citation type="submission" date="2020-04" db="EMBL/GenBank/DDBJ databases">
        <authorList>
            <person name="Laetsch R D."/>
            <person name="Stevens L."/>
            <person name="Kumar S."/>
            <person name="Blaxter L. M."/>
        </authorList>
    </citation>
    <scope>NUCLEOTIDE SEQUENCE [LARGE SCALE GENOMIC DNA]</scope>
</reference>
<dbReference type="CDD" id="cd00326">
    <property type="entry name" value="alpha_CA"/>
    <property type="match status" value="1"/>
</dbReference>
<evidence type="ECO:0000256" key="3">
    <source>
        <dbReference type="ARBA" id="ARBA00022833"/>
    </source>
</evidence>
<dbReference type="SMART" id="SM01057">
    <property type="entry name" value="Carb_anhydrase"/>
    <property type="match status" value="1"/>
</dbReference>
<comment type="cofactor">
    <cofactor evidence="4">
        <name>Zn(2+)</name>
        <dbReference type="ChEBI" id="CHEBI:29105"/>
    </cofactor>
</comment>
<dbReference type="Proteomes" id="UP000494206">
    <property type="component" value="Unassembled WGS sequence"/>
</dbReference>
<dbReference type="AlphaFoldDB" id="A0A8S1EIJ5"/>